<dbReference type="SUPFAM" id="SSF51261">
    <property type="entry name" value="Duplicated hybrid motif"/>
    <property type="match status" value="1"/>
</dbReference>
<dbReference type="Pfam" id="PF01551">
    <property type="entry name" value="Peptidase_M23"/>
    <property type="match status" value="1"/>
</dbReference>
<evidence type="ECO:0000256" key="1">
    <source>
        <dbReference type="SAM" id="SignalP"/>
    </source>
</evidence>
<keyword evidence="4" id="KW-1185">Reference proteome</keyword>
<dbReference type="Proteomes" id="UP001374803">
    <property type="component" value="Chromosome"/>
</dbReference>
<proteinExistence type="predicted"/>
<dbReference type="Gene3D" id="2.70.70.10">
    <property type="entry name" value="Glucose Permease (Domain IIA)"/>
    <property type="match status" value="1"/>
</dbReference>
<evidence type="ECO:0000313" key="4">
    <source>
        <dbReference type="Proteomes" id="UP001374803"/>
    </source>
</evidence>
<dbReference type="CDD" id="cd12797">
    <property type="entry name" value="M23_peptidase"/>
    <property type="match status" value="1"/>
</dbReference>
<accession>A0ABZ2L0V7</accession>
<dbReference type="RefSeq" id="WP_394834196.1">
    <property type="nucleotide sequence ID" value="NZ_CP089929.1"/>
</dbReference>
<keyword evidence="1" id="KW-0732">Signal</keyword>
<sequence>MPYAKPAALALLGIVLSIGAACSKSVDGPSPSADLVEMDASSQTRSELGVETWGMHLGEGRFTVVRGYDASKTAIVEFDYQTRRGAKYGFEARLRTKESSVRMELATAGTSSPLEVLENTFKTNAQARQVLDRVVADLAAQTPRAQSVKSLTDADGGGLVEGPTNLLPGCAGAIVQSANEGASTASKCAGTNASDCNSAGIGRAVQAQDANGTQCNDGPKMDRFPVAGPHNLGYDANWATWACDGSNANSDYHTGAGDANHQSGHLGNDVFAAVGTKLVAITDATVVETTTEDPSHDPGASPIGGNSITLKDKDGWSYYYAHMDSPSTLAKGQSVMAGQEVGALGKSGQARGTEAHLHFSIYPNDDYDQGIDPYDRLEKVDQDACR</sequence>
<evidence type="ECO:0000313" key="3">
    <source>
        <dbReference type="EMBL" id="WXB04552.1"/>
    </source>
</evidence>
<dbReference type="PROSITE" id="PS51257">
    <property type="entry name" value="PROKAR_LIPOPROTEIN"/>
    <property type="match status" value="1"/>
</dbReference>
<dbReference type="PANTHER" id="PTHR21666">
    <property type="entry name" value="PEPTIDASE-RELATED"/>
    <property type="match status" value="1"/>
</dbReference>
<feature type="chain" id="PRO_5047550557" evidence="1">
    <location>
        <begin position="21"/>
        <end position="386"/>
    </location>
</feature>
<dbReference type="InterPro" id="IPR050570">
    <property type="entry name" value="Cell_wall_metabolism_enzyme"/>
</dbReference>
<protein>
    <submittedName>
        <fullName evidence="3">M23 family metallopeptidase</fullName>
    </submittedName>
</protein>
<gene>
    <name evidence="3" type="ORF">LVJ94_47625</name>
</gene>
<name>A0ABZ2L0V7_9BACT</name>
<organism evidence="3 4">
    <name type="scientific">Pendulispora rubella</name>
    <dbReference type="NCBI Taxonomy" id="2741070"/>
    <lineage>
        <taxon>Bacteria</taxon>
        <taxon>Pseudomonadati</taxon>
        <taxon>Myxococcota</taxon>
        <taxon>Myxococcia</taxon>
        <taxon>Myxococcales</taxon>
        <taxon>Sorangiineae</taxon>
        <taxon>Pendulisporaceae</taxon>
        <taxon>Pendulispora</taxon>
    </lineage>
</organism>
<dbReference type="InterPro" id="IPR016047">
    <property type="entry name" value="M23ase_b-sheet_dom"/>
</dbReference>
<reference evidence="3" key="1">
    <citation type="submission" date="2021-12" db="EMBL/GenBank/DDBJ databases">
        <title>Discovery of the Pendulisporaceae a myxobacterial family with distinct sporulation behavior and unique specialized metabolism.</title>
        <authorList>
            <person name="Garcia R."/>
            <person name="Popoff A."/>
            <person name="Bader C.D."/>
            <person name="Loehr J."/>
            <person name="Walesch S."/>
            <person name="Walt C."/>
            <person name="Boldt J."/>
            <person name="Bunk B."/>
            <person name="Haeckl F.J.F.P.J."/>
            <person name="Gunesch A.P."/>
            <person name="Birkelbach J."/>
            <person name="Nuebel U."/>
            <person name="Pietschmann T."/>
            <person name="Bach T."/>
            <person name="Mueller R."/>
        </authorList>
    </citation>
    <scope>NUCLEOTIDE SEQUENCE</scope>
    <source>
        <strain evidence="3">MSr11367</strain>
    </source>
</reference>
<feature type="domain" description="M23ase beta-sheet core" evidence="2">
    <location>
        <begin position="264"/>
        <end position="365"/>
    </location>
</feature>
<feature type="signal peptide" evidence="1">
    <location>
        <begin position="1"/>
        <end position="20"/>
    </location>
</feature>
<evidence type="ECO:0000259" key="2">
    <source>
        <dbReference type="Pfam" id="PF01551"/>
    </source>
</evidence>
<dbReference type="EMBL" id="CP089983">
    <property type="protein sequence ID" value="WXB04552.1"/>
    <property type="molecule type" value="Genomic_DNA"/>
</dbReference>
<dbReference type="InterPro" id="IPR011055">
    <property type="entry name" value="Dup_hybrid_motif"/>
</dbReference>
<dbReference type="PANTHER" id="PTHR21666:SF270">
    <property type="entry name" value="MUREIN HYDROLASE ACTIVATOR ENVC"/>
    <property type="match status" value="1"/>
</dbReference>